<dbReference type="Proteomes" id="UP000266841">
    <property type="component" value="Unassembled WGS sequence"/>
</dbReference>
<dbReference type="GO" id="GO:0008474">
    <property type="term" value="F:palmitoyl-(protein) hydrolase activity"/>
    <property type="evidence" value="ECO:0007669"/>
    <property type="project" value="TreeGrafter"/>
</dbReference>
<dbReference type="InterPro" id="IPR003140">
    <property type="entry name" value="PLipase/COase/thioEstase"/>
</dbReference>
<comment type="similarity">
    <text evidence="1">Belongs to the AB hydrolase superfamily. AB hydrolase 2 family.</text>
</comment>
<feature type="domain" description="Phospholipase/carboxylesterase/thioesterase" evidence="3">
    <location>
        <begin position="37"/>
        <end position="245"/>
    </location>
</feature>
<evidence type="ECO:0000256" key="1">
    <source>
        <dbReference type="ARBA" id="ARBA00006499"/>
    </source>
</evidence>
<gene>
    <name evidence="4" type="ORF">THAOC_21332</name>
</gene>
<evidence type="ECO:0000256" key="2">
    <source>
        <dbReference type="ARBA" id="ARBA00022801"/>
    </source>
</evidence>
<dbReference type="InterPro" id="IPR029058">
    <property type="entry name" value="AB_hydrolase_fold"/>
</dbReference>
<reference evidence="4 5" key="1">
    <citation type="journal article" date="2012" name="Genome Biol.">
        <title>Genome and low-iron response of an oceanic diatom adapted to chronic iron limitation.</title>
        <authorList>
            <person name="Lommer M."/>
            <person name="Specht M."/>
            <person name="Roy A.S."/>
            <person name="Kraemer L."/>
            <person name="Andreson R."/>
            <person name="Gutowska M.A."/>
            <person name="Wolf J."/>
            <person name="Bergner S.V."/>
            <person name="Schilhabel M.B."/>
            <person name="Klostermeier U.C."/>
            <person name="Beiko R.G."/>
            <person name="Rosenstiel P."/>
            <person name="Hippler M."/>
            <person name="Laroche J."/>
        </authorList>
    </citation>
    <scope>NUCLEOTIDE SEQUENCE [LARGE SCALE GENOMIC DNA]</scope>
    <source>
        <strain evidence="4 5">CCMP1005</strain>
    </source>
</reference>
<dbReference type="SUPFAM" id="SSF53474">
    <property type="entry name" value="alpha/beta-Hydrolases"/>
    <property type="match status" value="1"/>
</dbReference>
<dbReference type="EMBL" id="AGNL01024961">
    <property type="protein sequence ID" value="EJK58536.1"/>
    <property type="molecule type" value="Genomic_DNA"/>
</dbReference>
<dbReference type="PANTHER" id="PTHR10655">
    <property type="entry name" value="LYSOPHOSPHOLIPASE-RELATED"/>
    <property type="match status" value="1"/>
</dbReference>
<dbReference type="AlphaFoldDB" id="K0SC68"/>
<evidence type="ECO:0000259" key="3">
    <source>
        <dbReference type="Pfam" id="PF02230"/>
    </source>
</evidence>
<evidence type="ECO:0000313" key="4">
    <source>
        <dbReference type="EMBL" id="EJK58536.1"/>
    </source>
</evidence>
<keyword evidence="2" id="KW-0378">Hydrolase</keyword>
<keyword evidence="5" id="KW-1185">Reference proteome</keyword>
<protein>
    <recommendedName>
        <fullName evidence="3">Phospholipase/carboxylesterase/thioesterase domain-containing protein</fullName>
    </recommendedName>
</protein>
<sequence>MQQRLARFCFAAAFASPKLRYAARAMATSGQATCSGKALIFLHGLGDTPAGWSSLERQLPSLIGNLEGAKYVFPAAPTIPISINGGAEMPGWFDVLDWPIGITARDDRKGLLAAVNQIEKEVETLGEKGIAPSDIVVGGFSQGGAVALLAAYHQRQNKVPFAGCVVLSGWLTLEEDLSVAELVKQQTPLFWAHGQYDDKVLFEQQSHGVQKLLDLGVDVQHSSYPMGHSSHPQETAAMAAFIEKCLSSN</sequence>
<dbReference type="Gene3D" id="3.40.50.1820">
    <property type="entry name" value="alpha/beta hydrolase"/>
    <property type="match status" value="1"/>
</dbReference>
<evidence type="ECO:0000313" key="5">
    <source>
        <dbReference type="Proteomes" id="UP000266841"/>
    </source>
</evidence>
<proteinExistence type="inferred from homology"/>
<dbReference type="GO" id="GO:0052689">
    <property type="term" value="F:carboxylic ester hydrolase activity"/>
    <property type="evidence" value="ECO:0007669"/>
    <property type="project" value="TreeGrafter"/>
</dbReference>
<dbReference type="OrthoDB" id="2418081at2759"/>
<dbReference type="OMA" id="CPQEMAD"/>
<dbReference type="eggNOG" id="KOG2112">
    <property type="taxonomic scope" value="Eukaryota"/>
</dbReference>
<accession>K0SC68</accession>
<dbReference type="GO" id="GO:0005737">
    <property type="term" value="C:cytoplasm"/>
    <property type="evidence" value="ECO:0007669"/>
    <property type="project" value="TreeGrafter"/>
</dbReference>
<organism evidence="4 5">
    <name type="scientific">Thalassiosira oceanica</name>
    <name type="common">Marine diatom</name>
    <dbReference type="NCBI Taxonomy" id="159749"/>
    <lineage>
        <taxon>Eukaryota</taxon>
        <taxon>Sar</taxon>
        <taxon>Stramenopiles</taxon>
        <taxon>Ochrophyta</taxon>
        <taxon>Bacillariophyta</taxon>
        <taxon>Coscinodiscophyceae</taxon>
        <taxon>Thalassiosirophycidae</taxon>
        <taxon>Thalassiosirales</taxon>
        <taxon>Thalassiosiraceae</taxon>
        <taxon>Thalassiosira</taxon>
    </lineage>
</organism>
<comment type="caution">
    <text evidence="4">The sequence shown here is derived from an EMBL/GenBank/DDBJ whole genome shotgun (WGS) entry which is preliminary data.</text>
</comment>
<name>K0SC68_THAOC</name>
<dbReference type="Pfam" id="PF02230">
    <property type="entry name" value="Abhydrolase_2"/>
    <property type="match status" value="1"/>
</dbReference>
<dbReference type="PANTHER" id="PTHR10655:SF17">
    <property type="entry name" value="LYSOPHOSPHOLIPASE-LIKE PROTEIN 1"/>
    <property type="match status" value="1"/>
</dbReference>
<dbReference type="InterPro" id="IPR050565">
    <property type="entry name" value="LYPA1-2/EST-like"/>
</dbReference>